<reference evidence="10" key="1">
    <citation type="submission" date="2020-05" db="EMBL/GenBank/DDBJ databases">
        <title>Phylogenomic resolution of chytrid fungi.</title>
        <authorList>
            <person name="Stajich J.E."/>
            <person name="Amses K."/>
            <person name="Simmons R."/>
            <person name="Seto K."/>
            <person name="Myers J."/>
            <person name="Bonds A."/>
            <person name="Quandt C.A."/>
            <person name="Barry K."/>
            <person name="Liu P."/>
            <person name="Grigoriev I."/>
            <person name="Longcore J.E."/>
            <person name="James T.Y."/>
        </authorList>
    </citation>
    <scope>NUCLEOTIDE SEQUENCE</scope>
    <source>
        <strain evidence="10">JEL0513</strain>
    </source>
</reference>
<evidence type="ECO:0000256" key="3">
    <source>
        <dbReference type="ARBA" id="ARBA00018727"/>
    </source>
</evidence>
<keyword evidence="6" id="KW-0256">Endoplasmic reticulum</keyword>
<dbReference type="Proteomes" id="UP001211907">
    <property type="component" value="Unassembled WGS sequence"/>
</dbReference>
<sequence>MRQYHPRSEEEEKRFPEKRQDYFLGKRPTPPSNTNIEYIVDDNDQGFLSMQYTDGTPCSITGNTPRKTEVHFHCVPGSLDTIVSVQETASCVYKVHIATSRLCNDDAFVAKTHELKGDSVVISCEDISGENHKIEGAYTGNSGLVLRQFANIDGGRFSLEKLYPEVVQRVVTAPSASLQILGQPTAILEDAALVNKVKEAISKLTAIDSNGKPYPGKLPTTKSATPPGNANEPIKVVELVIDENGNIVFDGDAETVLREFFGGTDVVANKLVGDRTIPAVDDQHDEFDRLHKEHLKQHSQQHQQNMDQHQQFLQEQEEAIQQFLHKQRLQQEIKRYQDQQKLSERRQQPESHLAANEEKAASESSSYSSSSSTSSSSTTSETFLDGVTVSKSVQAEIASKHTVTKDGEIIQEENYGAAASADSRHGVNGKNVPIEILTADGEEIDPKMLQKLLEMMQRAAGGTVTASSGTIRSSRSDDNESNDDGESESATVERRNKGTTDSGDAETQLTEKLQKQRKGEEL</sequence>
<protein>
    <recommendedName>
        <fullName evidence="3">Protein OS-9 homolog</fullName>
    </recommendedName>
</protein>
<dbReference type="Gene3D" id="2.70.130.10">
    <property type="entry name" value="Mannose-6-phosphate receptor binding domain"/>
    <property type="match status" value="1"/>
</dbReference>
<feature type="compositionally biased region" description="Basic and acidic residues" evidence="8">
    <location>
        <begin position="337"/>
        <end position="361"/>
    </location>
</feature>
<dbReference type="PANTHER" id="PTHR15414:SF0">
    <property type="entry name" value="ENDOPLASMIC RETICULUM LECTIN 1"/>
    <property type="match status" value="1"/>
</dbReference>
<feature type="domain" description="MRH" evidence="9">
    <location>
        <begin position="1"/>
        <end position="105"/>
    </location>
</feature>
<dbReference type="InterPro" id="IPR009011">
    <property type="entry name" value="Man6P_isomerase_rcpt-bd_dom_sf"/>
</dbReference>
<feature type="region of interest" description="Disordered" evidence="8">
    <location>
        <begin position="459"/>
        <end position="522"/>
    </location>
</feature>
<gene>
    <name evidence="10" type="primary">YOS9</name>
    <name evidence="10" type="ORF">HK100_011619</name>
</gene>
<comment type="similarity">
    <text evidence="2">Belongs to the OS-9 family.</text>
</comment>
<dbReference type="EMBL" id="JADGJH010000074">
    <property type="protein sequence ID" value="KAJ3139415.1"/>
    <property type="molecule type" value="Genomic_DNA"/>
</dbReference>
<accession>A0AAD5XK66</accession>
<evidence type="ECO:0000313" key="10">
    <source>
        <dbReference type="EMBL" id="KAJ3139415.1"/>
    </source>
</evidence>
<dbReference type="PROSITE" id="PS51914">
    <property type="entry name" value="MRH"/>
    <property type="match status" value="1"/>
</dbReference>
<keyword evidence="5" id="KW-0430">Lectin</keyword>
<dbReference type="GO" id="GO:0005788">
    <property type="term" value="C:endoplasmic reticulum lumen"/>
    <property type="evidence" value="ECO:0007669"/>
    <property type="project" value="TreeGrafter"/>
</dbReference>
<evidence type="ECO:0000256" key="2">
    <source>
        <dbReference type="ARBA" id="ARBA00009918"/>
    </source>
</evidence>
<evidence type="ECO:0000256" key="6">
    <source>
        <dbReference type="ARBA" id="ARBA00022824"/>
    </source>
</evidence>
<dbReference type="GO" id="GO:0030970">
    <property type="term" value="P:retrograde protein transport, ER to cytosol"/>
    <property type="evidence" value="ECO:0007669"/>
    <property type="project" value="TreeGrafter"/>
</dbReference>
<keyword evidence="11" id="KW-1185">Reference proteome</keyword>
<keyword evidence="7" id="KW-1015">Disulfide bond</keyword>
<evidence type="ECO:0000256" key="4">
    <source>
        <dbReference type="ARBA" id="ARBA00022729"/>
    </source>
</evidence>
<comment type="caution">
    <text evidence="10">The sequence shown here is derived from an EMBL/GenBank/DDBJ whole genome shotgun (WGS) entry which is preliminary data.</text>
</comment>
<proteinExistence type="inferred from homology"/>
<dbReference type="GO" id="GO:0005789">
    <property type="term" value="C:endoplasmic reticulum membrane"/>
    <property type="evidence" value="ECO:0007669"/>
    <property type="project" value="UniProtKB-SubCell"/>
</dbReference>
<evidence type="ECO:0000256" key="1">
    <source>
        <dbReference type="ARBA" id="ARBA00004367"/>
    </source>
</evidence>
<evidence type="ECO:0000256" key="7">
    <source>
        <dbReference type="ARBA" id="ARBA00023157"/>
    </source>
</evidence>
<comment type="subcellular location">
    <subcellularLocation>
        <location evidence="1">Endoplasmic reticulum membrane</location>
        <topology evidence="1">Peripheral membrane protein</topology>
        <orientation evidence="1">Lumenal side</orientation>
    </subcellularLocation>
</comment>
<evidence type="ECO:0000256" key="5">
    <source>
        <dbReference type="ARBA" id="ARBA00022734"/>
    </source>
</evidence>
<evidence type="ECO:0000259" key="9">
    <source>
        <dbReference type="PROSITE" id="PS51914"/>
    </source>
</evidence>
<dbReference type="AlphaFoldDB" id="A0AAD5XK66"/>
<feature type="region of interest" description="Disordered" evidence="8">
    <location>
        <begin position="337"/>
        <end position="381"/>
    </location>
</feature>
<name>A0AAD5XK66_9FUNG</name>
<dbReference type="GO" id="GO:0030246">
    <property type="term" value="F:carbohydrate binding"/>
    <property type="evidence" value="ECO:0007669"/>
    <property type="project" value="UniProtKB-KW"/>
</dbReference>
<feature type="region of interest" description="Disordered" evidence="8">
    <location>
        <begin position="211"/>
        <end position="230"/>
    </location>
</feature>
<feature type="compositionally biased region" description="Basic and acidic residues" evidence="8">
    <location>
        <begin position="512"/>
        <end position="522"/>
    </location>
</feature>
<dbReference type="GO" id="GO:0030968">
    <property type="term" value="P:endoplasmic reticulum unfolded protein response"/>
    <property type="evidence" value="ECO:0007669"/>
    <property type="project" value="InterPro"/>
</dbReference>
<dbReference type="PANTHER" id="PTHR15414">
    <property type="entry name" value="OS-9-RELATED"/>
    <property type="match status" value="1"/>
</dbReference>
<dbReference type="SUPFAM" id="SSF50911">
    <property type="entry name" value="Mannose 6-phosphate receptor domain"/>
    <property type="match status" value="1"/>
</dbReference>
<keyword evidence="4" id="KW-0732">Signal</keyword>
<organism evidence="10 11">
    <name type="scientific">Physocladia obscura</name>
    <dbReference type="NCBI Taxonomy" id="109957"/>
    <lineage>
        <taxon>Eukaryota</taxon>
        <taxon>Fungi</taxon>
        <taxon>Fungi incertae sedis</taxon>
        <taxon>Chytridiomycota</taxon>
        <taxon>Chytridiomycota incertae sedis</taxon>
        <taxon>Chytridiomycetes</taxon>
        <taxon>Chytridiales</taxon>
        <taxon>Chytriomycetaceae</taxon>
        <taxon>Physocladia</taxon>
    </lineage>
</organism>
<feature type="compositionally biased region" description="Polar residues" evidence="8">
    <location>
        <begin position="499"/>
        <end position="511"/>
    </location>
</feature>
<evidence type="ECO:0000256" key="8">
    <source>
        <dbReference type="SAM" id="MobiDB-lite"/>
    </source>
</evidence>
<feature type="region of interest" description="Disordered" evidence="8">
    <location>
        <begin position="1"/>
        <end position="29"/>
    </location>
</feature>
<feature type="compositionally biased region" description="Basic and acidic residues" evidence="8">
    <location>
        <begin position="1"/>
        <end position="21"/>
    </location>
</feature>
<feature type="compositionally biased region" description="Low complexity" evidence="8">
    <location>
        <begin position="362"/>
        <end position="381"/>
    </location>
</feature>
<dbReference type="InterPro" id="IPR044865">
    <property type="entry name" value="MRH_dom"/>
</dbReference>
<evidence type="ECO:0000313" key="11">
    <source>
        <dbReference type="Proteomes" id="UP001211907"/>
    </source>
</evidence>
<dbReference type="InterPro" id="IPR045149">
    <property type="entry name" value="OS-9-like"/>
</dbReference>